<feature type="transmembrane region" description="Helical" evidence="1">
    <location>
        <begin position="101"/>
        <end position="121"/>
    </location>
</feature>
<dbReference type="RefSeq" id="WP_283172350.1">
    <property type="nucleotide sequence ID" value="NZ_JAPNOA010000013.1"/>
</dbReference>
<dbReference type="AlphaFoldDB" id="A0A9X3IQT6"/>
<dbReference type="EMBL" id="JAPNOA010000013">
    <property type="protein sequence ID" value="MCY0964131.1"/>
    <property type="molecule type" value="Genomic_DNA"/>
</dbReference>
<accession>A0A9X3IQT6</accession>
<evidence type="ECO:0000313" key="2">
    <source>
        <dbReference type="EMBL" id="MCY0964131.1"/>
    </source>
</evidence>
<keyword evidence="1" id="KW-1133">Transmembrane helix</keyword>
<comment type="caution">
    <text evidence="2">The sequence shown here is derived from an EMBL/GenBank/DDBJ whole genome shotgun (WGS) entry which is preliminary data.</text>
</comment>
<keyword evidence="3" id="KW-1185">Reference proteome</keyword>
<keyword evidence="1" id="KW-0812">Transmembrane</keyword>
<sequence length="140" mass="15563">MQLPENAEELRVWPLPTALAGIGILGLFTLERTTVVAAALLLEQGIDWFWTLLLFPLVMGVVLAVPLAGRYWLGMFWAAVLCYLLSLLIRWAALLGILGDVYLLLLACSLMFLCQSLLLLLKRCSLWFDDGNRFGNGPPV</sequence>
<name>A0A9X3IQT6_9GAMM</name>
<reference evidence="2" key="1">
    <citation type="submission" date="2022-11" db="EMBL/GenBank/DDBJ databases">
        <title>Parathalassolutuus dongxingensis gen. nov., sp. nov., a novel member of family Oceanospirillaceae isolated from a coastal shrimp pond in Guangxi, China.</title>
        <authorList>
            <person name="Chen H."/>
        </authorList>
    </citation>
    <scope>NUCLEOTIDE SEQUENCE</scope>
    <source>
        <strain evidence="2">G-43</strain>
    </source>
</reference>
<gene>
    <name evidence="2" type="ORF">OUO13_02950</name>
</gene>
<organism evidence="2 3">
    <name type="scientific">Parathalassolituus penaei</name>
    <dbReference type="NCBI Taxonomy" id="2997323"/>
    <lineage>
        <taxon>Bacteria</taxon>
        <taxon>Pseudomonadati</taxon>
        <taxon>Pseudomonadota</taxon>
        <taxon>Gammaproteobacteria</taxon>
        <taxon>Oceanospirillales</taxon>
        <taxon>Oceanospirillaceae</taxon>
        <taxon>Parathalassolituus</taxon>
    </lineage>
</organism>
<evidence type="ECO:0000313" key="3">
    <source>
        <dbReference type="Proteomes" id="UP001150830"/>
    </source>
</evidence>
<proteinExistence type="predicted"/>
<feature type="transmembrane region" description="Helical" evidence="1">
    <location>
        <begin position="48"/>
        <end position="68"/>
    </location>
</feature>
<feature type="transmembrane region" description="Helical" evidence="1">
    <location>
        <begin position="12"/>
        <end position="28"/>
    </location>
</feature>
<dbReference type="Proteomes" id="UP001150830">
    <property type="component" value="Unassembled WGS sequence"/>
</dbReference>
<protein>
    <submittedName>
        <fullName evidence="2">Uncharacterized protein</fullName>
    </submittedName>
</protein>
<feature type="transmembrane region" description="Helical" evidence="1">
    <location>
        <begin position="75"/>
        <end position="95"/>
    </location>
</feature>
<keyword evidence="1" id="KW-0472">Membrane</keyword>
<evidence type="ECO:0000256" key="1">
    <source>
        <dbReference type="SAM" id="Phobius"/>
    </source>
</evidence>